<evidence type="ECO:0000313" key="3">
    <source>
        <dbReference type="Proteomes" id="UP001234880"/>
    </source>
</evidence>
<proteinExistence type="predicted"/>
<dbReference type="Proteomes" id="UP001234880">
    <property type="component" value="Unassembled WGS sequence"/>
</dbReference>
<protein>
    <submittedName>
        <fullName evidence="2">Uncharacterized protein</fullName>
    </submittedName>
</protein>
<organism evidence="2 3">
    <name type="scientific">Streptomyces demainii</name>
    <dbReference type="NCBI Taxonomy" id="588122"/>
    <lineage>
        <taxon>Bacteria</taxon>
        <taxon>Bacillati</taxon>
        <taxon>Actinomycetota</taxon>
        <taxon>Actinomycetes</taxon>
        <taxon>Kitasatosporales</taxon>
        <taxon>Streptomycetaceae</taxon>
        <taxon>Streptomyces</taxon>
    </lineage>
</organism>
<evidence type="ECO:0000256" key="1">
    <source>
        <dbReference type="SAM" id="MobiDB-lite"/>
    </source>
</evidence>
<keyword evidence="3" id="KW-1185">Reference proteome</keyword>
<dbReference type="EMBL" id="JAURUE010000002">
    <property type="protein sequence ID" value="MDP9614609.1"/>
    <property type="molecule type" value="Genomic_DNA"/>
</dbReference>
<evidence type="ECO:0000313" key="2">
    <source>
        <dbReference type="EMBL" id="MDP9614609.1"/>
    </source>
</evidence>
<reference evidence="2 3" key="1">
    <citation type="submission" date="2023-07" db="EMBL/GenBank/DDBJ databases">
        <title>Sequencing the genomes of 1000 actinobacteria strains.</title>
        <authorList>
            <person name="Klenk H.-P."/>
        </authorList>
    </citation>
    <scope>NUCLEOTIDE SEQUENCE [LARGE SCALE GENOMIC DNA]</scope>
    <source>
        <strain evidence="2 3">DSM 41600</strain>
    </source>
</reference>
<comment type="caution">
    <text evidence="2">The sequence shown here is derived from an EMBL/GenBank/DDBJ whole genome shotgun (WGS) entry which is preliminary data.</text>
</comment>
<accession>A0ABT9L1M3</accession>
<sequence>MSGSTGSLARLTTPVQPQWSQSSESSSGTQRLPGWSQRYAPPMSVRA</sequence>
<name>A0ABT9L1M3_9ACTN</name>
<feature type="region of interest" description="Disordered" evidence="1">
    <location>
        <begin position="1"/>
        <end position="47"/>
    </location>
</feature>
<gene>
    <name evidence="2" type="ORF">JOF35_006947</name>
</gene>